<dbReference type="Proteomes" id="UP000515140">
    <property type="component" value="Unplaced"/>
</dbReference>
<gene>
    <name evidence="4" type="primary">LOC110209933</name>
</gene>
<dbReference type="RefSeq" id="XP_020844371.1">
    <property type="nucleotide sequence ID" value="XM_020988712.1"/>
</dbReference>
<dbReference type="InParanoid" id="A0A6P5KIT1"/>
<dbReference type="KEGG" id="pcw:110209933"/>
<keyword evidence="2" id="KW-0812">Transmembrane</keyword>
<feature type="compositionally biased region" description="Basic and acidic residues" evidence="1">
    <location>
        <begin position="95"/>
        <end position="109"/>
    </location>
</feature>
<keyword evidence="3" id="KW-1185">Reference proteome</keyword>
<feature type="transmembrane region" description="Helical" evidence="2">
    <location>
        <begin position="176"/>
        <end position="193"/>
    </location>
</feature>
<organism evidence="3 4">
    <name type="scientific">Phascolarctos cinereus</name>
    <name type="common">Koala</name>
    <dbReference type="NCBI Taxonomy" id="38626"/>
    <lineage>
        <taxon>Eukaryota</taxon>
        <taxon>Metazoa</taxon>
        <taxon>Chordata</taxon>
        <taxon>Craniata</taxon>
        <taxon>Vertebrata</taxon>
        <taxon>Euteleostomi</taxon>
        <taxon>Mammalia</taxon>
        <taxon>Metatheria</taxon>
        <taxon>Diprotodontia</taxon>
        <taxon>Phascolarctidae</taxon>
        <taxon>Phascolarctos</taxon>
    </lineage>
</organism>
<feature type="compositionally biased region" description="Low complexity" evidence="1">
    <location>
        <begin position="81"/>
        <end position="94"/>
    </location>
</feature>
<feature type="region of interest" description="Disordered" evidence="1">
    <location>
        <begin position="41"/>
        <end position="136"/>
    </location>
</feature>
<evidence type="ECO:0000256" key="1">
    <source>
        <dbReference type="SAM" id="MobiDB-lite"/>
    </source>
</evidence>
<feature type="compositionally biased region" description="Low complexity" evidence="1">
    <location>
        <begin position="120"/>
        <end position="134"/>
    </location>
</feature>
<dbReference type="AlphaFoldDB" id="A0A6P5KIT1"/>
<evidence type="ECO:0000313" key="4">
    <source>
        <dbReference type="RefSeq" id="XP_020844371.1"/>
    </source>
</evidence>
<reference evidence="4" key="1">
    <citation type="submission" date="2025-08" db="UniProtKB">
        <authorList>
            <consortium name="RefSeq"/>
        </authorList>
    </citation>
    <scope>IDENTIFICATION</scope>
    <source>
        <tissue evidence="4">Spleen</tissue>
    </source>
</reference>
<proteinExistence type="predicted"/>
<sequence length="199" mass="21251">MKSLSAASFQGSVLHHTVGTHEAWLVAKPDTSVEKIKLEIEAGPNAASRLTQTAKSIKDETPHKQYRIPSTKNDPGMQENSDISSSNSSSASLTSDKKPSDIIGKEKADQNGGIQGYAVSESGSNSHGGSNTTELPSVRDQVTQLINSLHSELKVGIPAAEANPVKVMVVATTQKTVRFWVLTLVLPLLGIVWDGRVRP</sequence>
<evidence type="ECO:0000256" key="2">
    <source>
        <dbReference type="SAM" id="Phobius"/>
    </source>
</evidence>
<keyword evidence="2" id="KW-1133">Transmembrane helix</keyword>
<protein>
    <submittedName>
        <fullName evidence="4">Vitellogenin-like</fullName>
    </submittedName>
</protein>
<accession>A0A6P5KIT1</accession>
<evidence type="ECO:0000313" key="3">
    <source>
        <dbReference type="Proteomes" id="UP000515140"/>
    </source>
</evidence>
<name>A0A6P5KIT1_PHACI</name>
<keyword evidence="2" id="KW-0472">Membrane</keyword>
<dbReference type="GeneID" id="110209933"/>